<proteinExistence type="predicted"/>
<name>F5RD12_METUF</name>
<feature type="compositionally biased region" description="Basic and acidic residues" evidence="1">
    <location>
        <begin position="36"/>
        <end position="49"/>
    </location>
</feature>
<dbReference type="EMBL" id="AFHG01000049">
    <property type="protein sequence ID" value="EGK71663.1"/>
    <property type="molecule type" value="Genomic_DNA"/>
</dbReference>
<dbReference type="Proteomes" id="UP000005019">
    <property type="component" value="Unassembled WGS sequence"/>
</dbReference>
<evidence type="ECO:0000313" key="2">
    <source>
        <dbReference type="EMBL" id="EGK71663.1"/>
    </source>
</evidence>
<evidence type="ECO:0000313" key="3">
    <source>
        <dbReference type="Proteomes" id="UP000005019"/>
    </source>
</evidence>
<comment type="caution">
    <text evidence="2">The sequence shown here is derived from an EMBL/GenBank/DDBJ whole genome shotgun (WGS) entry which is preliminary data.</text>
</comment>
<organism evidence="2 3">
    <name type="scientific">Methyloversatilis universalis (strain ATCC BAA-1314 / DSM 25237 / JCM 13912 / CCUG 52030 / FAM5)</name>
    <dbReference type="NCBI Taxonomy" id="1000565"/>
    <lineage>
        <taxon>Bacteria</taxon>
        <taxon>Pseudomonadati</taxon>
        <taxon>Pseudomonadota</taxon>
        <taxon>Betaproteobacteria</taxon>
        <taxon>Nitrosomonadales</taxon>
        <taxon>Sterolibacteriaceae</taxon>
        <taxon>Methyloversatilis</taxon>
    </lineage>
</organism>
<keyword evidence="3" id="KW-1185">Reference proteome</keyword>
<protein>
    <submittedName>
        <fullName evidence="2">Uncharacterized protein</fullName>
    </submittedName>
</protein>
<accession>F5RD12</accession>
<feature type="region of interest" description="Disordered" evidence="1">
    <location>
        <begin position="1"/>
        <end position="60"/>
    </location>
</feature>
<dbReference type="AlphaFoldDB" id="F5RD12"/>
<gene>
    <name evidence="2" type="ORF">METUNv1_02169</name>
</gene>
<reference evidence="2 3" key="1">
    <citation type="journal article" date="2011" name="J. Bacteriol.">
        <title>Genome sequence of Methyloversatilis universalis FAM5T, a methylotrophic representative of the order Rhodocyclales.</title>
        <authorList>
            <person name="Kittichotirat W."/>
            <person name="Good N.M."/>
            <person name="Hall R."/>
            <person name="Bringel F."/>
            <person name="Lajus A."/>
            <person name="Medigue C."/>
            <person name="Smalley N.E."/>
            <person name="Beck D."/>
            <person name="Bumgarner R."/>
            <person name="Vuilleumier S."/>
            <person name="Kalyuzhnaya M.G."/>
        </authorList>
    </citation>
    <scope>NUCLEOTIDE SEQUENCE [LARGE SCALE GENOMIC DNA]</scope>
    <source>
        <strain evidence="3">ATCC BAA-1314 / JCM 13912 / FAM5</strain>
    </source>
</reference>
<evidence type="ECO:0000256" key="1">
    <source>
        <dbReference type="SAM" id="MobiDB-lite"/>
    </source>
</evidence>
<sequence length="60" mass="6727">MRSGRDRTARMHPGPRYGASADEAFGRIRGITRGVPPERDRVAVRDRSGPRLSRPHCAAW</sequence>